<accession>A0A8J2MDH4</accession>
<keyword evidence="3" id="KW-1185">Reference proteome</keyword>
<name>A0A8J2MDH4_9BILA</name>
<keyword evidence="1" id="KW-1133">Transmembrane helix</keyword>
<protein>
    <submittedName>
        <fullName evidence="2">Uncharacterized protein</fullName>
    </submittedName>
</protein>
<gene>
    <name evidence="2" type="ORF">CJOHNSTONI_LOCUS9217</name>
</gene>
<feature type="transmembrane region" description="Helical" evidence="1">
    <location>
        <begin position="70"/>
        <end position="93"/>
    </location>
</feature>
<evidence type="ECO:0000256" key="1">
    <source>
        <dbReference type="SAM" id="Phobius"/>
    </source>
</evidence>
<dbReference type="AlphaFoldDB" id="A0A8J2MDH4"/>
<sequence>MASDAITQCHSCHDCGRSFACSPVHCIHLSIVVERIELCRCYLLSVSSMMMMTTIGIAMALVMFVGNKMLMTTMVMTMTMMTKMMMMIIQVCIDEDGRRKASK</sequence>
<proteinExistence type="predicted"/>
<evidence type="ECO:0000313" key="3">
    <source>
        <dbReference type="Proteomes" id="UP000746747"/>
    </source>
</evidence>
<organism evidence="2 3">
    <name type="scientific">Cercopithifilaria johnstoni</name>
    <dbReference type="NCBI Taxonomy" id="2874296"/>
    <lineage>
        <taxon>Eukaryota</taxon>
        <taxon>Metazoa</taxon>
        <taxon>Ecdysozoa</taxon>
        <taxon>Nematoda</taxon>
        <taxon>Chromadorea</taxon>
        <taxon>Rhabditida</taxon>
        <taxon>Spirurina</taxon>
        <taxon>Spiruromorpha</taxon>
        <taxon>Filarioidea</taxon>
        <taxon>Onchocercidae</taxon>
        <taxon>Cercopithifilaria</taxon>
    </lineage>
</organism>
<feature type="transmembrane region" description="Helical" evidence="1">
    <location>
        <begin position="41"/>
        <end position="64"/>
    </location>
</feature>
<comment type="caution">
    <text evidence="2">The sequence shown here is derived from an EMBL/GenBank/DDBJ whole genome shotgun (WGS) entry which is preliminary data.</text>
</comment>
<evidence type="ECO:0000313" key="2">
    <source>
        <dbReference type="EMBL" id="CAG9539635.1"/>
    </source>
</evidence>
<reference evidence="2" key="1">
    <citation type="submission" date="2021-09" db="EMBL/GenBank/DDBJ databases">
        <authorList>
            <consortium name="Pathogen Informatics"/>
        </authorList>
    </citation>
    <scope>NUCLEOTIDE SEQUENCE</scope>
</reference>
<keyword evidence="1" id="KW-0812">Transmembrane</keyword>
<keyword evidence="1" id="KW-0472">Membrane</keyword>
<dbReference type="EMBL" id="CAKAEH010001818">
    <property type="protein sequence ID" value="CAG9539635.1"/>
    <property type="molecule type" value="Genomic_DNA"/>
</dbReference>
<dbReference type="Proteomes" id="UP000746747">
    <property type="component" value="Unassembled WGS sequence"/>
</dbReference>